<dbReference type="Proteomes" id="UP000299102">
    <property type="component" value="Unassembled WGS sequence"/>
</dbReference>
<dbReference type="EMBL" id="BGZK01004659">
    <property type="protein sequence ID" value="GBP10206.1"/>
    <property type="molecule type" value="Genomic_DNA"/>
</dbReference>
<comment type="caution">
    <text evidence="1">The sequence shown here is derived from an EMBL/GenBank/DDBJ whole genome shotgun (WGS) entry which is preliminary data.</text>
</comment>
<sequence>MTSCEFLSTVHRFDSGLVRREKSRPIAVYIINNTVFTAPMMRRRAPTSRGDGASDLAVCRIPYNGTAPPQAHQKA</sequence>
<keyword evidence="2" id="KW-1185">Reference proteome</keyword>
<accession>A0A4C1T7Q1</accession>
<protein>
    <submittedName>
        <fullName evidence="1">Uncharacterized protein</fullName>
    </submittedName>
</protein>
<evidence type="ECO:0000313" key="1">
    <source>
        <dbReference type="EMBL" id="GBP10206.1"/>
    </source>
</evidence>
<name>A0A4C1T7Q1_EUMVA</name>
<evidence type="ECO:0000313" key="2">
    <source>
        <dbReference type="Proteomes" id="UP000299102"/>
    </source>
</evidence>
<dbReference type="AlphaFoldDB" id="A0A4C1T7Q1"/>
<organism evidence="1 2">
    <name type="scientific">Eumeta variegata</name>
    <name type="common">Bagworm moth</name>
    <name type="synonym">Eumeta japonica</name>
    <dbReference type="NCBI Taxonomy" id="151549"/>
    <lineage>
        <taxon>Eukaryota</taxon>
        <taxon>Metazoa</taxon>
        <taxon>Ecdysozoa</taxon>
        <taxon>Arthropoda</taxon>
        <taxon>Hexapoda</taxon>
        <taxon>Insecta</taxon>
        <taxon>Pterygota</taxon>
        <taxon>Neoptera</taxon>
        <taxon>Endopterygota</taxon>
        <taxon>Lepidoptera</taxon>
        <taxon>Glossata</taxon>
        <taxon>Ditrysia</taxon>
        <taxon>Tineoidea</taxon>
        <taxon>Psychidae</taxon>
        <taxon>Oiketicinae</taxon>
        <taxon>Eumeta</taxon>
    </lineage>
</organism>
<gene>
    <name evidence="1" type="ORF">EVAR_79119_1</name>
</gene>
<reference evidence="1 2" key="1">
    <citation type="journal article" date="2019" name="Commun. Biol.">
        <title>The bagworm genome reveals a unique fibroin gene that provides high tensile strength.</title>
        <authorList>
            <person name="Kono N."/>
            <person name="Nakamura H."/>
            <person name="Ohtoshi R."/>
            <person name="Tomita M."/>
            <person name="Numata K."/>
            <person name="Arakawa K."/>
        </authorList>
    </citation>
    <scope>NUCLEOTIDE SEQUENCE [LARGE SCALE GENOMIC DNA]</scope>
</reference>
<proteinExistence type="predicted"/>